<feature type="compositionally biased region" description="Acidic residues" evidence="2">
    <location>
        <begin position="413"/>
        <end position="426"/>
    </location>
</feature>
<keyword evidence="1" id="KW-0040">ANK repeat</keyword>
<feature type="region of interest" description="Disordered" evidence="2">
    <location>
        <begin position="638"/>
        <end position="680"/>
    </location>
</feature>
<reference evidence="3 4" key="1">
    <citation type="submission" date="2024-10" db="EMBL/GenBank/DDBJ databases">
        <title>Updated reference genomes for cyclostephanoid diatoms.</title>
        <authorList>
            <person name="Roberts W.R."/>
            <person name="Alverson A.J."/>
        </authorList>
    </citation>
    <scope>NUCLEOTIDE SEQUENCE [LARGE SCALE GENOMIC DNA]</scope>
    <source>
        <strain evidence="3 4">AJA232-27</strain>
    </source>
</reference>
<organism evidence="3 4">
    <name type="scientific">Discostella pseudostelligera</name>
    <dbReference type="NCBI Taxonomy" id="259834"/>
    <lineage>
        <taxon>Eukaryota</taxon>
        <taxon>Sar</taxon>
        <taxon>Stramenopiles</taxon>
        <taxon>Ochrophyta</taxon>
        <taxon>Bacillariophyta</taxon>
        <taxon>Coscinodiscophyceae</taxon>
        <taxon>Thalassiosirophycidae</taxon>
        <taxon>Stephanodiscales</taxon>
        <taxon>Stephanodiscaceae</taxon>
        <taxon>Discostella</taxon>
    </lineage>
</organism>
<feature type="region of interest" description="Disordered" evidence="2">
    <location>
        <begin position="91"/>
        <end position="173"/>
    </location>
</feature>
<feature type="compositionally biased region" description="Acidic residues" evidence="2">
    <location>
        <begin position="161"/>
        <end position="172"/>
    </location>
</feature>
<evidence type="ECO:0000313" key="4">
    <source>
        <dbReference type="Proteomes" id="UP001530293"/>
    </source>
</evidence>
<dbReference type="EMBL" id="JALLBG020000118">
    <property type="protein sequence ID" value="KAL3763636.1"/>
    <property type="molecule type" value="Genomic_DNA"/>
</dbReference>
<dbReference type="SUPFAM" id="SSF48403">
    <property type="entry name" value="Ankyrin repeat"/>
    <property type="match status" value="1"/>
</dbReference>
<dbReference type="SUPFAM" id="SSF48371">
    <property type="entry name" value="ARM repeat"/>
    <property type="match status" value="1"/>
</dbReference>
<evidence type="ECO:0000256" key="2">
    <source>
        <dbReference type="SAM" id="MobiDB-lite"/>
    </source>
</evidence>
<accession>A0ABD3MHQ5</accession>
<feature type="compositionally biased region" description="Basic and acidic residues" evidence="2">
    <location>
        <begin position="427"/>
        <end position="441"/>
    </location>
</feature>
<dbReference type="PROSITE" id="PS50088">
    <property type="entry name" value="ANK_REPEAT"/>
    <property type="match status" value="1"/>
</dbReference>
<dbReference type="InterPro" id="IPR011989">
    <property type="entry name" value="ARM-like"/>
</dbReference>
<dbReference type="AlphaFoldDB" id="A0ABD3MHQ5"/>
<name>A0ABD3MHQ5_9STRA</name>
<dbReference type="Pfam" id="PF12796">
    <property type="entry name" value="Ank_2"/>
    <property type="match status" value="1"/>
</dbReference>
<protein>
    <submittedName>
        <fullName evidence="3">Uncharacterized protein</fullName>
    </submittedName>
</protein>
<dbReference type="PANTHER" id="PTHR24121:SF23">
    <property type="entry name" value="NO MECHANORECEPTOR POTENTIAL C, ISOFORM H"/>
    <property type="match status" value="1"/>
</dbReference>
<dbReference type="Proteomes" id="UP001530293">
    <property type="component" value="Unassembled WGS sequence"/>
</dbReference>
<dbReference type="Gene3D" id="1.25.10.10">
    <property type="entry name" value="Leucine-rich Repeat Variant"/>
    <property type="match status" value="1"/>
</dbReference>
<dbReference type="PANTHER" id="PTHR24121">
    <property type="entry name" value="NO MECHANORECEPTOR POTENTIAL C, ISOFORM D-RELATED"/>
    <property type="match status" value="1"/>
</dbReference>
<dbReference type="Gene3D" id="1.25.40.20">
    <property type="entry name" value="Ankyrin repeat-containing domain"/>
    <property type="match status" value="1"/>
</dbReference>
<proteinExistence type="predicted"/>
<evidence type="ECO:0000313" key="3">
    <source>
        <dbReference type="EMBL" id="KAL3763636.1"/>
    </source>
</evidence>
<feature type="compositionally biased region" description="Gly residues" evidence="2">
    <location>
        <begin position="658"/>
        <end position="667"/>
    </location>
</feature>
<feature type="compositionally biased region" description="Low complexity" evidence="2">
    <location>
        <begin position="1"/>
        <end position="21"/>
    </location>
</feature>
<feature type="compositionally biased region" description="Low complexity" evidence="2">
    <location>
        <begin position="125"/>
        <end position="156"/>
    </location>
</feature>
<comment type="caution">
    <text evidence="3">The sequence shown here is derived from an EMBL/GenBank/DDBJ whole genome shotgun (WGS) entry which is preliminary data.</text>
</comment>
<dbReference type="InterPro" id="IPR016024">
    <property type="entry name" value="ARM-type_fold"/>
</dbReference>
<dbReference type="InterPro" id="IPR036770">
    <property type="entry name" value="Ankyrin_rpt-contain_sf"/>
</dbReference>
<gene>
    <name evidence="3" type="ORF">ACHAWU_009060</name>
</gene>
<feature type="region of interest" description="Disordered" evidence="2">
    <location>
        <begin position="287"/>
        <end position="308"/>
    </location>
</feature>
<feature type="compositionally biased region" description="Basic residues" evidence="2">
    <location>
        <begin position="299"/>
        <end position="308"/>
    </location>
</feature>
<feature type="region of interest" description="Disordered" evidence="2">
    <location>
        <begin position="1"/>
        <end position="33"/>
    </location>
</feature>
<dbReference type="InterPro" id="IPR002110">
    <property type="entry name" value="Ankyrin_rpt"/>
</dbReference>
<keyword evidence="4" id="KW-1185">Reference proteome</keyword>
<feature type="repeat" description="ANK" evidence="1">
    <location>
        <begin position="241"/>
        <end position="265"/>
    </location>
</feature>
<dbReference type="PROSITE" id="PS50297">
    <property type="entry name" value="ANK_REP_REGION"/>
    <property type="match status" value="1"/>
</dbReference>
<evidence type="ECO:0000256" key="1">
    <source>
        <dbReference type="PROSITE-ProRule" id="PRU00023"/>
    </source>
</evidence>
<sequence length="1218" mass="129444">MMETMMKSMSVSTSSTSISTSGRRGSDHAGSSGILMGVNPPPLYEACLVGRWMEVLQICGVTASTTSVVGAASAGSAAAAAAAAVSSAEEHGIDGDGHGALSTATIGGGHSHDESVDDADDSIHPAPTASTAECSSSEGSPSSTTNSPNQQPQQQEVVDRNEEDTGGDEVDDFLLSSTVTTTTTTSSATPSSIIPCLQARYSDRRRNTPLHLACRRQPPPEVIRALLDHSPAEAARRRTSDGQTPLHFAAYCGAGVEVVSILVERMKMDAESVKLQQAQEEEVAKTKTSSLLSPPLLPPHHHHHHVPPTRLFDRRHRTPLHCALSGFRSPERPLVVRKLLSADPASSTLCDERGRTPLSLLFDDYAEEVMEALEEDVSAAEARDRALRKGGELHECWKMLRVLLRAAYQGTVCEDEAEEEEEEEENERGSSRGDNIKKEKASPAILRPPPQDRTRPISSSAASARRRQKQQPPQESVLEMFDRKHFSMVHAVAGVWECPAPLSRLVLKCLCHSHDDDTGSDAGDAASEERDQSIKVIMDAVAPSIVYVAEEGGARKVKSAGGGGDKQKREMIRQPDEENMRLPLHIAVSARPQCREGYSVRLKVWLSSTPEVLRVVGGDNVRRPSACMSVMSGVTAESLLTTSDDRGRSTSTAASRSRGGGRSGGGRVYNPRFGRSPSRDSVAAYSSYTSSLRGLGGSSVSSSSKGGGGSGLIYRSASNSSLSADMAREPFLQHTIVRDILNLYPGAASIVDNLTGKLPIVLAIEHGKSWEMAVGPLLEAYPTPFGGGGDGGMALPDGSSKAQAHRDALEAALFTALNSPESVVREESIRTAGKLAEWGGVYGMTGSLDGIISGWLDAMQQNNGLGTSSTAPTTPEGIIVDPGAASTPLGVDGLRSQSSYLTAVAEVVCHSRPESVSDRVARLCLDVGREHLFSKNESIREAAARVLGNTLNTVGDADDASNIMREVVLNMGNDEGSTSSAASTVWGGGGGRVSDNIATKHGKLLACSSILSTQWGSDLMSTPDICDAVIALIHACVKDKNNFVRSAAYHVVGPILGKSNFPDANGVSATTITLKELRSDILKGTRVSEDVDVQLALARGLTSASRMHPSLFLCKAGMPILDAALMVAMSSSLVRSVNVQKAFQIFLWVALQMGSHQRNYTINKTMERIGGGHVDGVDLMSPGLEKYIALAEGENGRIMLKFVTQTLAKIEDLDNDHV</sequence>
<dbReference type="SMART" id="SM00248">
    <property type="entry name" value="ANK"/>
    <property type="match status" value="4"/>
</dbReference>
<feature type="region of interest" description="Disordered" evidence="2">
    <location>
        <begin position="413"/>
        <end position="476"/>
    </location>
</feature>